<comment type="caution">
    <text evidence="2">The sequence shown here is derived from an EMBL/GenBank/DDBJ whole genome shotgun (WGS) entry which is preliminary data.</text>
</comment>
<evidence type="ECO:0000313" key="2">
    <source>
        <dbReference type="EMBL" id="MDT0260609.1"/>
    </source>
</evidence>
<keyword evidence="3" id="KW-1185">Reference proteome</keyword>
<sequence>MLNVIDVHELAGELGVSTDVIRQTALELTGTAATGRELPRELADRVRSRLRSPGQGYSGAGGSPMFSAGTARSTAAPLGNRVVAPAFAVGTGAPRGPQQAPVQEPPARGASGDEQPDSLADQLAAQTAVAVEAEQWRAAGLGAHDTHLIAQCQRHGITPDDLRRRVDGRTIASRLKNGESFSSVRSRIN</sequence>
<evidence type="ECO:0000256" key="1">
    <source>
        <dbReference type="SAM" id="MobiDB-lite"/>
    </source>
</evidence>
<accession>A0ABU2J6J4</accession>
<gene>
    <name evidence="2" type="ORF">RM423_04300</name>
</gene>
<dbReference type="EMBL" id="JAVREH010000004">
    <property type="protein sequence ID" value="MDT0260609.1"/>
    <property type="molecule type" value="Genomic_DNA"/>
</dbReference>
<feature type="region of interest" description="Disordered" evidence="1">
    <location>
        <begin position="89"/>
        <end position="118"/>
    </location>
</feature>
<proteinExistence type="predicted"/>
<name>A0ABU2J6J4_9ACTN</name>
<organism evidence="2 3">
    <name type="scientific">Jatrophihabitans lederbergiae</name>
    <dbReference type="NCBI Taxonomy" id="3075547"/>
    <lineage>
        <taxon>Bacteria</taxon>
        <taxon>Bacillati</taxon>
        <taxon>Actinomycetota</taxon>
        <taxon>Actinomycetes</taxon>
        <taxon>Jatrophihabitantales</taxon>
        <taxon>Jatrophihabitantaceae</taxon>
        <taxon>Jatrophihabitans</taxon>
    </lineage>
</organism>
<evidence type="ECO:0000313" key="3">
    <source>
        <dbReference type="Proteomes" id="UP001183176"/>
    </source>
</evidence>
<evidence type="ECO:0008006" key="4">
    <source>
        <dbReference type="Google" id="ProtNLM"/>
    </source>
</evidence>
<reference evidence="3" key="1">
    <citation type="submission" date="2023-07" db="EMBL/GenBank/DDBJ databases">
        <title>30 novel species of actinomycetes from the DSMZ collection.</title>
        <authorList>
            <person name="Nouioui I."/>
        </authorList>
    </citation>
    <scope>NUCLEOTIDE SEQUENCE [LARGE SCALE GENOMIC DNA]</scope>
    <source>
        <strain evidence="3">DSM 44399</strain>
    </source>
</reference>
<dbReference type="RefSeq" id="WP_311421766.1">
    <property type="nucleotide sequence ID" value="NZ_JAVREH010000004.1"/>
</dbReference>
<protein>
    <recommendedName>
        <fullName evidence="4">Translation initiation factor IF-2 N-terminal domain-containing protein</fullName>
    </recommendedName>
</protein>
<dbReference type="Proteomes" id="UP001183176">
    <property type="component" value="Unassembled WGS sequence"/>
</dbReference>